<reference evidence="1" key="1">
    <citation type="journal article" date="2014" name="Int. J. Syst. Evol. Microbiol.">
        <title>Complete genome sequence of Corynebacterium casei LMG S-19264T (=DSM 44701T), isolated from a smear-ripened cheese.</title>
        <authorList>
            <consortium name="US DOE Joint Genome Institute (JGI-PGF)"/>
            <person name="Walter F."/>
            <person name="Albersmeier A."/>
            <person name="Kalinowski J."/>
            <person name="Ruckert C."/>
        </authorList>
    </citation>
    <scope>NUCLEOTIDE SEQUENCE</scope>
    <source>
        <strain evidence="1">CGMCC 1.15425</strain>
    </source>
</reference>
<evidence type="ECO:0000313" key="2">
    <source>
        <dbReference type="Proteomes" id="UP000627715"/>
    </source>
</evidence>
<dbReference type="AlphaFoldDB" id="A0A916QN59"/>
<sequence length="85" mass="9825">MSQESIRQLLENLETELNRNESMDDETRALLTRLDNNIDQMLEDSEPNSPEMEQLIDMEARFAANHPVAERIVRELIATLSRIGI</sequence>
<organism evidence="1 2">
    <name type="scientific">Pseudohongiella nitratireducens</name>
    <dbReference type="NCBI Taxonomy" id="1768907"/>
    <lineage>
        <taxon>Bacteria</taxon>
        <taxon>Pseudomonadati</taxon>
        <taxon>Pseudomonadota</taxon>
        <taxon>Gammaproteobacteria</taxon>
        <taxon>Pseudomonadales</taxon>
        <taxon>Pseudohongiellaceae</taxon>
        <taxon>Pseudohongiella</taxon>
    </lineage>
</organism>
<keyword evidence="2" id="KW-1185">Reference proteome</keyword>
<dbReference type="Proteomes" id="UP000627715">
    <property type="component" value="Unassembled WGS sequence"/>
</dbReference>
<reference evidence="1" key="2">
    <citation type="submission" date="2020-09" db="EMBL/GenBank/DDBJ databases">
        <authorList>
            <person name="Sun Q."/>
            <person name="Zhou Y."/>
        </authorList>
    </citation>
    <scope>NUCLEOTIDE SEQUENCE</scope>
    <source>
        <strain evidence="1">CGMCC 1.15425</strain>
    </source>
</reference>
<proteinExistence type="predicted"/>
<evidence type="ECO:0000313" key="1">
    <source>
        <dbReference type="EMBL" id="GFZ81342.1"/>
    </source>
</evidence>
<accession>A0A916QN59</accession>
<dbReference type="EMBL" id="BMIY01000011">
    <property type="protein sequence ID" value="GFZ81342.1"/>
    <property type="molecule type" value="Genomic_DNA"/>
</dbReference>
<name>A0A916QN59_9GAMM</name>
<protein>
    <submittedName>
        <fullName evidence="1">Uncharacterized protein</fullName>
    </submittedName>
</protein>
<dbReference type="Pfam" id="PF14357">
    <property type="entry name" value="DUF4404"/>
    <property type="match status" value="1"/>
</dbReference>
<dbReference type="RefSeq" id="WP_068811284.1">
    <property type="nucleotide sequence ID" value="NZ_BMIY01000011.1"/>
</dbReference>
<comment type="caution">
    <text evidence="1">The sequence shown here is derived from an EMBL/GenBank/DDBJ whole genome shotgun (WGS) entry which is preliminary data.</text>
</comment>
<dbReference type="InterPro" id="IPR025516">
    <property type="entry name" value="DUF4404"/>
</dbReference>
<gene>
    <name evidence="1" type="ORF">GCM10011403_25730</name>
</gene>
<dbReference type="OrthoDB" id="8779496at2"/>